<dbReference type="EMBL" id="BMOM01000025">
    <property type="protein sequence ID" value="GGM16693.1"/>
    <property type="molecule type" value="Genomic_DNA"/>
</dbReference>
<dbReference type="RefSeq" id="WP_188904815.1">
    <property type="nucleotide sequence ID" value="NZ_BMOM01000025.1"/>
</dbReference>
<evidence type="ECO:0008006" key="3">
    <source>
        <dbReference type="Google" id="ProtNLM"/>
    </source>
</evidence>
<gene>
    <name evidence="1" type="ORF">GCM10010841_26270</name>
</gene>
<reference evidence="2" key="1">
    <citation type="journal article" date="2019" name="Int. J. Syst. Evol. Microbiol.">
        <title>The Global Catalogue of Microorganisms (GCM) 10K type strain sequencing project: providing services to taxonomists for standard genome sequencing and annotation.</title>
        <authorList>
            <consortium name="The Broad Institute Genomics Platform"/>
            <consortium name="The Broad Institute Genome Sequencing Center for Infectious Disease"/>
            <person name="Wu L."/>
            <person name="Ma J."/>
        </authorList>
    </citation>
    <scope>NUCLEOTIDE SEQUENCE [LARGE SCALE GENOMIC DNA]</scope>
    <source>
        <strain evidence="2">JCM 15443</strain>
    </source>
</reference>
<comment type="caution">
    <text evidence="1">The sequence shown here is derived from an EMBL/GenBank/DDBJ whole genome shotgun (WGS) entry which is preliminary data.</text>
</comment>
<keyword evidence="2" id="KW-1185">Reference proteome</keyword>
<name>A0ABQ2GW70_9DEIO</name>
<protein>
    <recommendedName>
        <fullName evidence="3">GIY-YIG domain-containing protein</fullName>
    </recommendedName>
</protein>
<organism evidence="1 2">
    <name type="scientific">Deinococcus aerophilus</name>
    <dbReference type="NCBI Taxonomy" id="522488"/>
    <lineage>
        <taxon>Bacteria</taxon>
        <taxon>Thermotogati</taxon>
        <taxon>Deinococcota</taxon>
        <taxon>Deinococci</taxon>
        <taxon>Deinococcales</taxon>
        <taxon>Deinococcaceae</taxon>
        <taxon>Deinococcus</taxon>
    </lineage>
</organism>
<proteinExistence type="predicted"/>
<dbReference type="Proteomes" id="UP000661918">
    <property type="component" value="Unassembled WGS sequence"/>
</dbReference>
<sequence>MTAEGNTLRKRMLFESWVTAHRAHSLTLAQQGEPIDRRTVLARLTSLAGRQRAAEYVYILSERRPQEDTPAYIGKAKSPMTRWSQHLAGLTKGEGSYARWRSRFLREGHETVRFDLALLVVGQDNVQFPPLPDFPTTIGAVEYQLVGLAADAYPLRLLNHEGQAR</sequence>
<evidence type="ECO:0000313" key="2">
    <source>
        <dbReference type="Proteomes" id="UP000661918"/>
    </source>
</evidence>
<evidence type="ECO:0000313" key="1">
    <source>
        <dbReference type="EMBL" id="GGM16693.1"/>
    </source>
</evidence>
<accession>A0ABQ2GW70</accession>